<name>A0A8J2PYE0_9BILA</name>
<organism evidence="1 2">
    <name type="scientific">Cercopithifilaria johnstoni</name>
    <dbReference type="NCBI Taxonomy" id="2874296"/>
    <lineage>
        <taxon>Eukaryota</taxon>
        <taxon>Metazoa</taxon>
        <taxon>Ecdysozoa</taxon>
        <taxon>Nematoda</taxon>
        <taxon>Chromadorea</taxon>
        <taxon>Rhabditida</taxon>
        <taxon>Spirurina</taxon>
        <taxon>Spiruromorpha</taxon>
        <taxon>Filarioidea</taxon>
        <taxon>Onchocercidae</taxon>
        <taxon>Cercopithifilaria</taxon>
    </lineage>
</organism>
<dbReference type="Proteomes" id="UP000746747">
    <property type="component" value="Unassembled WGS sequence"/>
</dbReference>
<dbReference type="EMBL" id="CAKAEH010000989">
    <property type="protein sequence ID" value="CAG9532479.1"/>
    <property type="molecule type" value="Genomic_DNA"/>
</dbReference>
<proteinExistence type="predicted"/>
<gene>
    <name evidence="1" type="ORF">CJOHNSTONI_LOCUS2785</name>
</gene>
<reference evidence="1" key="1">
    <citation type="submission" date="2021-09" db="EMBL/GenBank/DDBJ databases">
        <authorList>
            <consortium name="Pathogen Informatics"/>
        </authorList>
    </citation>
    <scope>NUCLEOTIDE SEQUENCE</scope>
</reference>
<protein>
    <submittedName>
        <fullName evidence="1">Uncharacterized protein</fullName>
    </submittedName>
</protein>
<evidence type="ECO:0000313" key="1">
    <source>
        <dbReference type="EMBL" id="CAG9532479.1"/>
    </source>
</evidence>
<comment type="caution">
    <text evidence="1">The sequence shown here is derived from an EMBL/GenBank/DDBJ whole genome shotgun (WGS) entry which is preliminary data.</text>
</comment>
<dbReference type="AlphaFoldDB" id="A0A8J2PYE0"/>
<evidence type="ECO:0000313" key="2">
    <source>
        <dbReference type="Proteomes" id="UP000746747"/>
    </source>
</evidence>
<keyword evidence="2" id="KW-1185">Reference proteome</keyword>
<accession>A0A8J2PYE0</accession>
<sequence length="149" mass="17014">MAIIHVPGLSRTIILLHTSEDNVKMLLKGTLLQSECSAISNLKLSPVTQNTAEVGTAAAIHDIMSLHWRYFLNLSKSSRNVDRGVKEAEGNVRFRGRTKKSTWISSITTSRQFEKFRRESCFEERILVRFLPCLLSLFQIIFEFLLSNL</sequence>